<dbReference type="EMBL" id="FNVA01000004">
    <property type="protein sequence ID" value="SEG32883.1"/>
    <property type="molecule type" value="Genomic_DNA"/>
</dbReference>
<organism evidence="1 2">
    <name type="scientific">Bryocella elongata</name>
    <dbReference type="NCBI Taxonomy" id="863522"/>
    <lineage>
        <taxon>Bacteria</taxon>
        <taxon>Pseudomonadati</taxon>
        <taxon>Acidobacteriota</taxon>
        <taxon>Terriglobia</taxon>
        <taxon>Terriglobales</taxon>
        <taxon>Acidobacteriaceae</taxon>
        <taxon>Bryocella</taxon>
    </lineage>
</organism>
<dbReference type="OrthoDB" id="68731at2"/>
<evidence type="ECO:0000313" key="1">
    <source>
        <dbReference type="EMBL" id="SEG32883.1"/>
    </source>
</evidence>
<sequence length="182" mass="20449">MALKFTYSYLEDSLSLFHYYKGLADRAIAQVNDEQLFASLDADGNSIAIIMNHLSGNMRSRFSEFMASDGEKPTRNRDAEFDTPPVNREELLEMWEQGWGCVFGALEPLTEADLTRTVTIRGEAHSVMQAINRQLAHYPHHVGQIVLLAKHFAGGTWQTLSVARGSSVEFNRRVATGEISQR</sequence>
<proteinExistence type="predicted"/>
<evidence type="ECO:0000313" key="2">
    <source>
        <dbReference type="Proteomes" id="UP000236728"/>
    </source>
</evidence>
<dbReference type="Proteomes" id="UP000236728">
    <property type="component" value="Unassembled WGS sequence"/>
</dbReference>
<dbReference type="InterPro" id="IPR034660">
    <property type="entry name" value="DinB/YfiT-like"/>
</dbReference>
<dbReference type="InterPro" id="IPR011466">
    <property type="entry name" value="DUF1572"/>
</dbReference>
<name>A0A1H5Z8N0_9BACT</name>
<accession>A0A1H5Z8N0</accession>
<dbReference type="Gene3D" id="1.20.120.450">
    <property type="entry name" value="dinb family like domain"/>
    <property type="match status" value="1"/>
</dbReference>
<dbReference type="AlphaFoldDB" id="A0A1H5Z8N0"/>
<keyword evidence="2" id="KW-1185">Reference proteome</keyword>
<protein>
    <recommendedName>
        <fullName evidence="3">DUF1572 domain-containing protein</fullName>
    </recommendedName>
</protein>
<dbReference type="SUPFAM" id="SSF109854">
    <property type="entry name" value="DinB/YfiT-like putative metalloenzymes"/>
    <property type="match status" value="1"/>
</dbReference>
<gene>
    <name evidence="1" type="ORF">SAMN05421819_2528</name>
</gene>
<evidence type="ECO:0008006" key="3">
    <source>
        <dbReference type="Google" id="ProtNLM"/>
    </source>
</evidence>
<dbReference type="Pfam" id="PF07609">
    <property type="entry name" value="DUF1572"/>
    <property type="match status" value="1"/>
</dbReference>
<dbReference type="RefSeq" id="WP_103933426.1">
    <property type="nucleotide sequence ID" value="NZ_FNVA01000004.1"/>
</dbReference>
<reference evidence="1 2" key="1">
    <citation type="submission" date="2016-10" db="EMBL/GenBank/DDBJ databases">
        <authorList>
            <person name="de Groot N.N."/>
        </authorList>
    </citation>
    <scope>NUCLEOTIDE SEQUENCE [LARGE SCALE GENOMIC DNA]</scope>
    <source>
        <strain evidence="1 2">DSM 22489</strain>
    </source>
</reference>